<evidence type="ECO:0000313" key="1">
    <source>
        <dbReference type="EMBL" id="STR03101.1"/>
    </source>
</evidence>
<sequence length="99" mass="10707">MTKTIPFDPARYLKNEEEIAVYLEVAAEEAAEAGDNSILLRAINTAAKARGMMEIAKQAGVSRESLYKSLAPNAKPRFDTIVKVLDALGVQIKISAKTA</sequence>
<dbReference type="NCBIfam" id="TIGR02684">
    <property type="entry name" value="dnstrm_HI1420"/>
    <property type="match status" value="1"/>
</dbReference>
<reference evidence="1 2" key="1">
    <citation type="submission" date="2018-06" db="EMBL/GenBank/DDBJ databases">
        <authorList>
            <consortium name="Pathogen Informatics"/>
            <person name="Doyle S."/>
        </authorList>
    </citation>
    <scope>NUCLEOTIDE SEQUENCE [LARGE SCALE GENOMIC DNA]</scope>
    <source>
        <strain evidence="1 2">NCTC13336</strain>
    </source>
</reference>
<name>A0A377R3L2_9NEIS</name>
<dbReference type="InterPro" id="IPR014057">
    <property type="entry name" value="HI1420"/>
</dbReference>
<proteinExistence type="predicted"/>
<evidence type="ECO:0000313" key="2">
    <source>
        <dbReference type="Proteomes" id="UP000254293"/>
    </source>
</evidence>
<dbReference type="GO" id="GO:0003677">
    <property type="term" value="F:DNA binding"/>
    <property type="evidence" value="ECO:0007669"/>
    <property type="project" value="InterPro"/>
</dbReference>
<keyword evidence="2" id="KW-1185">Reference proteome</keyword>
<dbReference type="Pfam" id="PF21716">
    <property type="entry name" value="dnstrm_HI1420"/>
    <property type="match status" value="1"/>
</dbReference>
<dbReference type="Proteomes" id="UP000254293">
    <property type="component" value="Unassembled WGS sequence"/>
</dbReference>
<dbReference type="EMBL" id="UGJJ01000003">
    <property type="protein sequence ID" value="STR03101.1"/>
    <property type="molecule type" value="Genomic_DNA"/>
</dbReference>
<dbReference type="Gene3D" id="1.10.260.40">
    <property type="entry name" value="lambda repressor-like DNA-binding domains"/>
    <property type="match status" value="1"/>
</dbReference>
<gene>
    <name evidence="1" type="ORF">NCTC13336_01996</name>
</gene>
<organism evidence="1 2">
    <name type="scientific">Kingella potus</name>
    <dbReference type="NCBI Taxonomy" id="265175"/>
    <lineage>
        <taxon>Bacteria</taxon>
        <taxon>Pseudomonadati</taxon>
        <taxon>Pseudomonadota</taxon>
        <taxon>Betaproteobacteria</taxon>
        <taxon>Neisseriales</taxon>
        <taxon>Neisseriaceae</taxon>
        <taxon>Kingella</taxon>
    </lineage>
</organism>
<dbReference type="OrthoDB" id="9798416at2"/>
<dbReference type="PANTHER" id="PTHR40275">
    <property type="entry name" value="SSL7038 PROTEIN"/>
    <property type="match status" value="1"/>
</dbReference>
<accession>A0A377R3L2</accession>
<dbReference type="SUPFAM" id="SSF47413">
    <property type="entry name" value="lambda repressor-like DNA-binding domains"/>
    <property type="match status" value="1"/>
</dbReference>
<dbReference type="PANTHER" id="PTHR40275:SF1">
    <property type="entry name" value="SSL7038 PROTEIN"/>
    <property type="match status" value="1"/>
</dbReference>
<dbReference type="InterPro" id="IPR010982">
    <property type="entry name" value="Lambda_DNA-bd_dom_sf"/>
</dbReference>
<dbReference type="RefSeq" id="WP_115309005.1">
    <property type="nucleotide sequence ID" value="NZ_CP091516.1"/>
</dbReference>
<protein>
    <submittedName>
        <fullName evidence="1">Predicted transcriptional regulator</fullName>
    </submittedName>
</protein>
<dbReference type="AlphaFoldDB" id="A0A377R3L2"/>